<dbReference type="GO" id="GO:0005737">
    <property type="term" value="C:cytoplasm"/>
    <property type="evidence" value="ECO:0007669"/>
    <property type="project" value="TreeGrafter"/>
</dbReference>
<dbReference type="PANTHER" id="PTHR11538">
    <property type="entry name" value="PHENYLALANYL-TRNA SYNTHETASE"/>
    <property type="match status" value="1"/>
</dbReference>
<protein>
    <recommendedName>
        <fullName evidence="1">25S rRNA (uridine-N(3))-methyltransferase BMT5-like domain-containing protein</fullName>
    </recommendedName>
</protein>
<organism evidence="2 3">
    <name type="scientific">Anisodus acutangulus</name>
    <dbReference type="NCBI Taxonomy" id="402998"/>
    <lineage>
        <taxon>Eukaryota</taxon>
        <taxon>Viridiplantae</taxon>
        <taxon>Streptophyta</taxon>
        <taxon>Embryophyta</taxon>
        <taxon>Tracheophyta</taxon>
        <taxon>Spermatophyta</taxon>
        <taxon>Magnoliopsida</taxon>
        <taxon>eudicotyledons</taxon>
        <taxon>Gunneridae</taxon>
        <taxon>Pentapetalae</taxon>
        <taxon>asterids</taxon>
        <taxon>lamiids</taxon>
        <taxon>Solanales</taxon>
        <taxon>Solanaceae</taxon>
        <taxon>Solanoideae</taxon>
        <taxon>Hyoscyameae</taxon>
        <taxon>Anisodus</taxon>
    </lineage>
</organism>
<evidence type="ECO:0000259" key="1">
    <source>
        <dbReference type="Pfam" id="PF10354"/>
    </source>
</evidence>
<feature type="domain" description="25S rRNA (uridine-N(3))-methyltransferase BMT5-like" evidence="1">
    <location>
        <begin position="2"/>
        <end position="129"/>
    </location>
</feature>
<dbReference type="InterPro" id="IPR019446">
    <property type="entry name" value="BMT5-like"/>
</dbReference>
<dbReference type="PANTHER" id="PTHR11538:SF26">
    <property type="entry name" value="FERREDOXIN-FOLD ANTICODON-BINDING DOMAIN-CONTAINING PROTEIN 1"/>
    <property type="match status" value="1"/>
</dbReference>
<dbReference type="GO" id="GO:0070042">
    <property type="term" value="F:rRNA (uridine-N3-)-methyltransferase activity"/>
    <property type="evidence" value="ECO:0007669"/>
    <property type="project" value="InterPro"/>
</dbReference>
<name>A0A9Q1LBB1_9SOLA</name>
<reference evidence="3" key="1">
    <citation type="journal article" date="2023" name="Proc. Natl. Acad. Sci. U.S.A.">
        <title>Genomic and structural basis for evolution of tropane alkaloid biosynthesis.</title>
        <authorList>
            <person name="Wanga Y.-J."/>
            <person name="Taina T."/>
            <person name="Yua J.-Y."/>
            <person name="Lia J."/>
            <person name="Xua B."/>
            <person name="Chenc J."/>
            <person name="D'Auriad J.C."/>
            <person name="Huanga J.-P."/>
            <person name="Huanga S.-X."/>
        </authorList>
    </citation>
    <scope>NUCLEOTIDE SEQUENCE [LARGE SCALE GENOMIC DNA]</scope>
    <source>
        <strain evidence="3">cv. KIB-2019</strain>
    </source>
</reference>
<dbReference type="Proteomes" id="UP001152561">
    <property type="component" value="Unassembled WGS sequence"/>
</dbReference>
<sequence>MYKNGKSNLEKFKAFGAGVLHGVDASKMQHHCDLSNRKFDRIIYNFPHAGFHGSEDNNHLIQMHKNLVESFFGSAKRMLRVDGQIHVTHKTTPPFDLWDLVGLGKENSLICIECAEFKIENYPGYNNKRGAGSKCDKPFPLGECSTFKFIFNPSRKNRTKQKKRCLHAPFQKVQEITYSISPPIYSFQQQLSWIDSRNPPTYVNDMNGFPSYAGLPTRHDSRSDFFRIFKEYFSYIQETFGRRDVDVELSVRQALHRGALMFRAETGRPNEDYVKVLEELHIWSRSRIQRLQQNLQNLDRRVFEQQGMRYYL</sequence>
<gene>
    <name evidence="2" type="ORF">K7X08_012405</name>
</gene>
<proteinExistence type="predicted"/>
<evidence type="ECO:0000313" key="2">
    <source>
        <dbReference type="EMBL" id="KAJ8532482.1"/>
    </source>
</evidence>
<dbReference type="Pfam" id="PF10354">
    <property type="entry name" value="BMT5-like"/>
    <property type="match status" value="1"/>
</dbReference>
<evidence type="ECO:0000313" key="3">
    <source>
        <dbReference type="Proteomes" id="UP001152561"/>
    </source>
</evidence>
<dbReference type="GO" id="GO:0070475">
    <property type="term" value="P:rRNA base methylation"/>
    <property type="evidence" value="ECO:0007669"/>
    <property type="project" value="InterPro"/>
</dbReference>
<dbReference type="AlphaFoldDB" id="A0A9Q1LBB1"/>
<dbReference type="EMBL" id="JAJAGQ010000020">
    <property type="protein sequence ID" value="KAJ8532482.1"/>
    <property type="molecule type" value="Genomic_DNA"/>
</dbReference>
<comment type="caution">
    <text evidence="2">The sequence shown here is derived from an EMBL/GenBank/DDBJ whole genome shotgun (WGS) entry which is preliminary data.</text>
</comment>
<dbReference type="OrthoDB" id="273345at2759"/>
<accession>A0A9Q1LBB1</accession>
<keyword evidence="3" id="KW-1185">Reference proteome</keyword>